<comment type="caution">
    <text evidence="2">The sequence shown here is derived from an EMBL/GenBank/DDBJ whole genome shotgun (WGS) entry which is preliminary data.</text>
</comment>
<dbReference type="Proteomes" id="UP000649328">
    <property type="component" value="Unassembled WGS sequence"/>
</dbReference>
<evidence type="ECO:0000256" key="1">
    <source>
        <dbReference type="SAM" id="MobiDB-lite"/>
    </source>
</evidence>
<evidence type="ECO:0000313" key="3">
    <source>
        <dbReference type="Proteomes" id="UP000649328"/>
    </source>
</evidence>
<dbReference type="EMBL" id="JACBPP010000007">
    <property type="protein sequence ID" value="KAF8000174.1"/>
    <property type="molecule type" value="Genomic_DNA"/>
</dbReference>
<sequence>MHPGVKAPTNYTKSVEDAQADQIELAALIEDLSNPLAEGASTDVLPPADGSVPQTSLASIKPNNKGRLPPDGTIPNSTSGTSHPPVVLLHLRSPSALSGSFVPAPTLLLVPVSDQSLQTHPSSLQAASVSESRSPQVATLPGDVLGPLGDVSCADSCSILGGSLITGDTPCVRTEKVSLIRKHMHSIIPQSGGYALSATMQPSILQAMLPSQLSLLTPEKLEPNKMILFYEWYYHYLENFSSYGGRYHAYCALDMKNFRACFDGTESEIARAVLQIEAEFSFGAHSRLGDGFFLFGMRKLTLTRETLETTFVDTYLRGNILDRTPFIQRRVALSKKALQGTNETLTPLIQFYHAFKYTEDAIWLAVHELVITPPISDVALEFVCEKIQHFMQHSDPLSLRLLEFFRALSIRNIFPRNSLQTLQLNPYSKNSTDASFGEDLSAIDAYSDA</sequence>
<reference evidence="2" key="1">
    <citation type="submission" date="2020-10" db="EMBL/GenBank/DDBJ databases">
        <title>The Whole-Genome Sequence of Metschnikowia persimmonesis, a Novel Endophytic Yeast Species Isolated from Medicinal Plant Diospyros kaki Thumb.</title>
        <authorList>
            <person name="Rahmat E."/>
            <person name="Kang Y."/>
        </authorList>
    </citation>
    <scope>NUCLEOTIDE SEQUENCE</scope>
    <source>
        <strain evidence="2">KIOM G15050</strain>
    </source>
</reference>
<feature type="region of interest" description="Disordered" evidence="1">
    <location>
        <begin position="38"/>
        <end position="81"/>
    </location>
</feature>
<dbReference type="OrthoDB" id="10300365at2759"/>
<keyword evidence="3" id="KW-1185">Reference proteome</keyword>
<gene>
    <name evidence="2" type="ORF">HF325_005103</name>
</gene>
<feature type="compositionally biased region" description="Polar residues" evidence="1">
    <location>
        <begin position="52"/>
        <end position="62"/>
    </location>
</feature>
<protein>
    <submittedName>
        <fullName evidence="2">Uncharacterized protein</fullName>
    </submittedName>
</protein>
<accession>A0A8H7GMI2</accession>
<evidence type="ECO:0000313" key="2">
    <source>
        <dbReference type="EMBL" id="KAF8000174.1"/>
    </source>
</evidence>
<organism evidence="2 3">
    <name type="scientific">Metschnikowia pulcherrima</name>
    <dbReference type="NCBI Taxonomy" id="27326"/>
    <lineage>
        <taxon>Eukaryota</taxon>
        <taxon>Fungi</taxon>
        <taxon>Dikarya</taxon>
        <taxon>Ascomycota</taxon>
        <taxon>Saccharomycotina</taxon>
        <taxon>Pichiomycetes</taxon>
        <taxon>Metschnikowiaceae</taxon>
        <taxon>Metschnikowia</taxon>
    </lineage>
</organism>
<proteinExistence type="predicted"/>
<name>A0A8H7GMI2_9ASCO</name>
<dbReference type="AlphaFoldDB" id="A0A8H7GMI2"/>